<evidence type="ECO:0000313" key="1">
    <source>
        <dbReference type="EMBL" id="GAE95200.1"/>
    </source>
</evidence>
<evidence type="ECO:0000313" key="2">
    <source>
        <dbReference type="Proteomes" id="UP000019102"/>
    </source>
</evidence>
<organism evidence="1 2">
    <name type="scientific">Gracilibacillus boraciitolerans JCM 21714</name>
    <dbReference type="NCBI Taxonomy" id="1298598"/>
    <lineage>
        <taxon>Bacteria</taxon>
        <taxon>Bacillati</taxon>
        <taxon>Bacillota</taxon>
        <taxon>Bacilli</taxon>
        <taxon>Bacillales</taxon>
        <taxon>Bacillaceae</taxon>
        <taxon>Gracilibacillus</taxon>
    </lineage>
</organism>
<dbReference type="PANTHER" id="PTHR36848:SF2">
    <property type="entry name" value="SECRETED PROTEIN"/>
    <property type="match status" value="1"/>
</dbReference>
<gene>
    <name evidence="1" type="ORF">JCM21714_4414</name>
</gene>
<dbReference type="Proteomes" id="UP000019102">
    <property type="component" value="Unassembled WGS sequence"/>
</dbReference>
<dbReference type="RefSeq" id="WP_035725987.1">
    <property type="nucleotide sequence ID" value="NZ_BAVS01000043.1"/>
</dbReference>
<dbReference type="EMBL" id="BAVS01000043">
    <property type="protein sequence ID" value="GAE95200.1"/>
    <property type="molecule type" value="Genomic_DNA"/>
</dbReference>
<dbReference type="Gene3D" id="2.60.120.260">
    <property type="entry name" value="Galactose-binding domain-like"/>
    <property type="match status" value="1"/>
</dbReference>
<accession>W4VP87</accession>
<reference evidence="1 2" key="1">
    <citation type="journal article" date="2014" name="Genome Announc.">
        <title>Draft Genome Sequence of the Boron-Tolerant and Moderately Halotolerant Bacterium Gracilibacillus boraciitolerans JCM 21714T.</title>
        <authorList>
            <person name="Ahmed I."/>
            <person name="Oshima K."/>
            <person name="Suda W."/>
            <person name="Kitamura K."/>
            <person name="Iida T."/>
            <person name="Ohmori Y."/>
            <person name="Fujiwara T."/>
            <person name="Hattori M."/>
            <person name="Ohkuma M."/>
        </authorList>
    </citation>
    <scope>NUCLEOTIDE SEQUENCE [LARGE SCALE GENOMIC DNA]</scope>
    <source>
        <strain evidence="1 2">JCM 21714</strain>
    </source>
</reference>
<sequence>MDQQLYNEFLHPSKEYSPMPFWFWNDELSKQELSRQIRDFKEKGVDGFVLHPRIGLPETLEYLSNEFMDYVYFAVQEANKQDMHVILYDEAMYPSGAANGKVVERNPQFASRGLKAIEKKVKVSNNNFQLAKTDRLVSLFLVRKTRVGITSDYLTCLFPLNVGIVHCIEQEDHLIWQIKDQLIEDFFQVHNRIQEEWSCIALVETQSFGMIRGIHSNQDDGESHAPRSADLLNPEAVRSFIEITHERYKDVVGEFFGDTVFAMFTDEPDMLGRNALEGLIPWTKGFEYNFYSQGNHAEDLLALFYPMEKSAEIHRSYQRALKKRLLESYYMPISQWCQENNLALTGHPAASDDIGLLQAFQIPGQDVVWRWVAPEDDKSLIGEHSTAAKCGADAARHYNRTRNINEFLGVCGKNNDWNLSAADMKWYIDWLAVRGVNLYCPHAFYYSVSGKQRSHERPPDVGPHNVWWRYYRYFSIYMKRLSWVMTNSTNQAQIAILTKDDQLPWQIAKRLYENQIEFNYVHEGLFMQELVTFTNTMDIANQKYQVVILDGLHIQDFNPEVQQQLRDWTKHGGLVMTTIDTNDHQDNFVKFSKSDDMIQALSRYKFVQLKESAQDIRVSLVKKNKLYFCLLVNEGGELHFVGHMKLDIKGKTELWDPWSGNRSKVLFDENNLSDRPLKISSRSSVIIVVDPEEQPELSHVKATTTTTLRQIDMKLQWQSDRKEVSDEIHWNEDKLCSWTDIPNYQHFSGSILYPFSFQLDVSLSKIENITIDLGEVYEIAELIINNQLVDVKFWAPYTIEIPLTCLTEGTNDLLIKVTNNSANEMDQAELPSGLLGPVHIKIRHY</sequence>
<name>W4VP87_9BACI</name>
<proteinExistence type="predicted"/>
<keyword evidence="2" id="KW-1185">Reference proteome</keyword>
<dbReference type="OrthoDB" id="9761519at2"/>
<dbReference type="eggNOG" id="COG3250">
    <property type="taxonomic scope" value="Bacteria"/>
</dbReference>
<dbReference type="STRING" id="1298598.JCM21714_4414"/>
<dbReference type="PANTHER" id="PTHR36848">
    <property type="entry name" value="DNA-BINDING PROTEIN (PUTATIVE SECRETED PROTEIN)-RELATED"/>
    <property type="match status" value="1"/>
</dbReference>
<dbReference type="AlphaFoldDB" id="W4VP87"/>
<comment type="caution">
    <text evidence="1">The sequence shown here is derived from an EMBL/GenBank/DDBJ whole genome shotgun (WGS) entry which is preliminary data.</text>
</comment>
<dbReference type="InterPro" id="IPR053161">
    <property type="entry name" value="Ulvan_degrading_GH"/>
</dbReference>
<protein>
    <submittedName>
        <fullName evidence="1">Uncharacterized protein</fullName>
    </submittedName>
</protein>